<dbReference type="Proteomes" id="UP000582974">
    <property type="component" value="Unassembled WGS sequence"/>
</dbReference>
<organism evidence="3 4">
    <name type="scientific">Haloechinothrix aidingensis</name>
    <dbReference type="NCBI Taxonomy" id="2752311"/>
    <lineage>
        <taxon>Bacteria</taxon>
        <taxon>Bacillati</taxon>
        <taxon>Actinomycetota</taxon>
        <taxon>Actinomycetes</taxon>
        <taxon>Pseudonocardiales</taxon>
        <taxon>Pseudonocardiaceae</taxon>
        <taxon>Haloechinothrix</taxon>
    </lineage>
</organism>
<dbReference type="EMBL" id="JACCKD010000004">
    <property type="protein sequence ID" value="MBA0126381.1"/>
    <property type="molecule type" value="Genomic_DNA"/>
</dbReference>
<name>A0A838AAV7_9PSEU</name>
<dbReference type="Pfam" id="PF13338">
    <property type="entry name" value="AbiEi_4"/>
    <property type="match status" value="1"/>
</dbReference>
<reference evidence="3 4" key="1">
    <citation type="submission" date="2020-07" db="EMBL/GenBank/DDBJ databases">
        <title>Genome of Haloechinothrix sp.</title>
        <authorList>
            <person name="Tang S.-K."/>
            <person name="Yang L."/>
            <person name="Zhu W.-Y."/>
        </authorList>
    </citation>
    <scope>NUCLEOTIDE SEQUENCE [LARGE SCALE GENOMIC DNA]</scope>
    <source>
        <strain evidence="3 4">YIM 98757</strain>
    </source>
</reference>
<dbReference type="InterPro" id="IPR018547">
    <property type="entry name" value="AbiEi_C"/>
</dbReference>
<evidence type="ECO:0000313" key="4">
    <source>
        <dbReference type="Proteomes" id="UP000582974"/>
    </source>
</evidence>
<gene>
    <name evidence="3" type="ORF">H0B56_12595</name>
</gene>
<evidence type="ECO:0000259" key="2">
    <source>
        <dbReference type="Pfam" id="PF13338"/>
    </source>
</evidence>
<evidence type="ECO:0000313" key="3">
    <source>
        <dbReference type="EMBL" id="MBA0126381.1"/>
    </source>
</evidence>
<accession>A0A838AAV7</accession>
<proteinExistence type="predicted"/>
<dbReference type="Pfam" id="PF09407">
    <property type="entry name" value="AbiEi_1"/>
    <property type="match status" value="1"/>
</dbReference>
<feature type="domain" description="AbiEi antitoxin N-terminal" evidence="2">
    <location>
        <begin position="8"/>
        <end position="41"/>
    </location>
</feature>
<evidence type="ECO:0000259" key="1">
    <source>
        <dbReference type="Pfam" id="PF09407"/>
    </source>
</evidence>
<protein>
    <submittedName>
        <fullName evidence="3">Type IV toxin-antitoxin system AbiEi family antitoxin domain-containing protein</fullName>
    </submittedName>
</protein>
<dbReference type="RefSeq" id="WP_180893209.1">
    <property type="nucleotide sequence ID" value="NZ_JACCKD010000004.1"/>
</dbReference>
<keyword evidence="4" id="KW-1185">Reference proteome</keyword>
<comment type="caution">
    <text evidence="3">The sequence shown here is derived from an EMBL/GenBank/DDBJ whole genome shotgun (WGS) entry which is preliminary data.</text>
</comment>
<dbReference type="AlphaFoldDB" id="A0A838AAV7"/>
<dbReference type="InterPro" id="IPR025159">
    <property type="entry name" value="AbiEi_N"/>
</dbReference>
<sequence>MPDAATPFTVAQARAAGCDRAAIRRALRSGKWVALRRGIYIEAARLAAVAGCAERRHAIDVAAVRLVLGFDAVAGGNSAARILGIELLTPHSSEPVLLTDAPAVKGTHRNGYVLRSAALPGHHRATRHGVPITSAARTVVDLARTRSFADGVVAADSALRKGLVSIAQLRALLGECSTWSGTTRARRVVGFADPLAESVLESLSRIAIHEQNLPAPRTQVTLGDDHGPRCRVDFLWDDVRVVGEADGLGKYEPGYGRSARDVLRAEKRRDEWLADAGYEVLRWGWEDANDPPRLARRLRAAFSRGAERQRGRQQPGAA</sequence>
<feature type="domain" description="AbiEi antitoxin C-terminal" evidence="1">
    <location>
        <begin position="67"/>
        <end position="171"/>
    </location>
</feature>